<dbReference type="AlphaFoldDB" id="E9GSR9"/>
<name>E9GSR9_DAPPU</name>
<evidence type="ECO:0000313" key="1">
    <source>
        <dbReference type="EMBL" id="EFX77477.1"/>
    </source>
</evidence>
<accession>E9GSR9</accession>
<proteinExistence type="predicted"/>
<dbReference type="OMA" id="CHHIEFL"/>
<dbReference type="Pfam" id="PF12044">
    <property type="entry name" value="Metallopep"/>
    <property type="match status" value="1"/>
</dbReference>
<dbReference type="KEGG" id="dpx:DAPPUDRAFT_247585"/>
<protein>
    <submittedName>
        <fullName evidence="1">Uncharacterized protein</fullName>
    </submittedName>
</protein>
<keyword evidence="2" id="KW-1185">Reference proteome</keyword>
<dbReference type="InParanoid" id="E9GSR9"/>
<dbReference type="HOGENOM" id="CLU_1103731_0_0_1"/>
<dbReference type="Proteomes" id="UP000000305">
    <property type="component" value="Unassembled WGS sequence"/>
</dbReference>
<evidence type="ECO:0000313" key="2">
    <source>
        <dbReference type="Proteomes" id="UP000000305"/>
    </source>
</evidence>
<dbReference type="EMBL" id="GL732562">
    <property type="protein sequence ID" value="EFX77477.1"/>
    <property type="molecule type" value="Genomic_DNA"/>
</dbReference>
<dbReference type="OrthoDB" id="74460at2759"/>
<dbReference type="InterPro" id="IPR053002">
    <property type="entry name" value="Metalloproteinase_M10B"/>
</dbReference>
<dbReference type="PANTHER" id="PTHR21054:SF2">
    <property type="entry name" value="MIP04191P"/>
    <property type="match status" value="1"/>
</dbReference>
<reference evidence="1 2" key="1">
    <citation type="journal article" date="2011" name="Science">
        <title>The ecoresponsive genome of Daphnia pulex.</title>
        <authorList>
            <person name="Colbourne J.K."/>
            <person name="Pfrender M.E."/>
            <person name="Gilbert D."/>
            <person name="Thomas W.K."/>
            <person name="Tucker A."/>
            <person name="Oakley T.H."/>
            <person name="Tokishita S."/>
            <person name="Aerts A."/>
            <person name="Arnold G.J."/>
            <person name="Basu M.K."/>
            <person name="Bauer D.J."/>
            <person name="Caceres C.E."/>
            <person name="Carmel L."/>
            <person name="Casola C."/>
            <person name="Choi J.H."/>
            <person name="Detter J.C."/>
            <person name="Dong Q."/>
            <person name="Dusheyko S."/>
            <person name="Eads B.D."/>
            <person name="Frohlich T."/>
            <person name="Geiler-Samerotte K.A."/>
            <person name="Gerlach D."/>
            <person name="Hatcher P."/>
            <person name="Jogdeo S."/>
            <person name="Krijgsveld J."/>
            <person name="Kriventseva E.V."/>
            <person name="Kultz D."/>
            <person name="Laforsch C."/>
            <person name="Lindquist E."/>
            <person name="Lopez J."/>
            <person name="Manak J.R."/>
            <person name="Muller J."/>
            <person name="Pangilinan J."/>
            <person name="Patwardhan R.P."/>
            <person name="Pitluck S."/>
            <person name="Pritham E.J."/>
            <person name="Rechtsteiner A."/>
            <person name="Rho M."/>
            <person name="Rogozin I.B."/>
            <person name="Sakarya O."/>
            <person name="Salamov A."/>
            <person name="Schaack S."/>
            <person name="Shapiro H."/>
            <person name="Shiga Y."/>
            <person name="Skalitzky C."/>
            <person name="Smith Z."/>
            <person name="Souvorov A."/>
            <person name="Sung W."/>
            <person name="Tang Z."/>
            <person name="Tsuchiya D."/>
            <person name="Tu H."/>
            <person name="Vos H."/>
            <person name="Wang M."/>
            <person name="Wolf Y.I."/>
            <person name="Yamagata H."/>
            <person name="Yamada T."/>
            <person name="Ye Y."/>
            <person name="Shaw J.R."/>
            <person name="Andrews J."/>
            <person name="Crease T.J."/>
            <person name="Tang H."/>
            <person name="Lucas S.M."/>
            <person name="Robertson H.M."/>
            <person name="Bork P."/>
            <person name="Koonin E.V."/>
            <person name="Zdobnov E.M."/>
            <person name="Grigoriev I.V."/>
            <person name="Lynch M."/>
            <person name="Boore J.L."/>
        </authorList>
    </citation>
    <scope>NUCLEOTIDE SEQUENCE [LARGE SCALE GENOMIC DNA]</scope>
</reference>
<gene>
    <name evidence="1" type="ORF">DAPPUDRAFT_247585</name>
</gene>
<dbReference type="PANTHER" id="PTHR21054">
    <property type="entry name" value="ZINC METALLOPROTEINASE-RELATED"/>
    <property type="match status" value="1"/>
</dbReference>
<dbReference type="eggNOG" id="KOG4525">
    <property type="taxonomic scope" value="Eukaryota"/>
</dbReference>
<sequence length="252" mass="27985">MVGSSGLHSWAPDVSSVVSCLTRPIPIDSSLLDDSGFRGTLGGCYATTLGAALHEMGHVFDLVHSDFGVMARGFEELDLFFTLGNPQPRRQQKVETTGRTCCGGQEISVRARPPTKVTSVSFGFRSMGNDKEYKEWDRDGKAYFHRSAAVLLSGHPWFGECRQLEDKGPVQIIGLEVKVPNGLRLIELHTEDDRLVKYWDFTKNPTKIHRYCLSLFDVKDVIQPSVLIQDVTGKIVTHKLNLNASLIPPQSI</sequence>
<organism evidence="1 2">
    <name type="scientific">Daphnia pulex</name>
    <name type="common">Water flea</name>
    <dbReference type="NCBI Taxonomy" id="6669"/>
    <lineage>
        <taxon>Eukaryota</taxon>
        <taxon>Metazoa</taxon>
        <taxon>Ecdysozoa</taxon>
        <taxon>Arthropoda</taxon>
        <taxon>Crustacea</taxon>
        <taxon>Branchiopoda</taxon>
        <taxon>Diplostraca</taxon>
        <taxon>Cladocera</taxon>
        <taxon>Anomopoda</taxon>
        <taxon>Daphniidae</taxon>
        <taxon>Daphnia</taxon>
    </lineage>
</organism>
<dbReference type="InterPro" id="IPR021917">
    <property type="entry name" value="Unchr_Zn-peptidase-like"/>
</dbReference>